<dbReference type="AlphaFoldDB" id="A0A167UUX6"/>
<keyword evidence="4" id="KW-1185">Reference proteome</keyword>
<accession>A0A167UUX6</accession>
<keyword evidence="1" id="KW-0472">Membrane</keyword>
<dbReference type="Proteomes" id="UP000076532">
    <property type="component" value="Unassembled WGS sequence"/>
</dbReference>
<protein>
    <submittedName>
        <fullName evidence="2">Uncharacterized protein</fullName>
    </submittedName>
</protein>
<keyword evidence="1" id="KW-0812">Transmembrane</keyword>
<evidence type="ECO:0000313" key="3">
    <source>
        <dbReference type="EMBL" id="KZP06335.1"/>
    </source>
</evidence>
<dbReference type="EMBL" id="KV417935">
    <property type="protein sequence ID" value="KZP04328.1"/>
    <property type="molecule type" value="Genomic_DNA"/>
</dbReference>
<evidence type="ECO:0000256" key="1">
    <source>
        <dbReference type="SAM" id="Phobius"/>
    </source>
</evidence>
<evidence type="ECO:0000313" key="2">
    <source>
        <dbReference type="EMBL" id="KZP04328.1"/>
    </source>
</evidence>
<feature type="transmembrane region" description="Helical" evidence="1">
    <location>
        <begin position="20"/>
        <end position="40"/>
    </location>
</feature>
<proteinExistence type="predicted"/>
<name>A0A167UUX6_9AGAM</name>
<dbReference type="EMBL" id="KV417792">
    <property type="protein sequence ID" value="KZP06335.1"/>
    <property type="molecule type" value="Genomic_DNA"/>
</dbReference>
<gene>
    <name evidence="3" type="ORF">FIBSPDRAFT_902870</name>
    <name evidence="2" type="ORF">FIBSPDRAFT_904377</name>
</gene>
<evidence type="ECO:0000313" key="4">
    <source>
        <dbReference type="Proteomes" id="UP000076532"/>
    </source>
</evidence>
<sequence>MLTLRLPSVRFIQLRVMMEIGLLVGYIPGIGAHVIILASATPPICGAEMKFARIEHLELPDTGAPLRGVGKNKQNPTTTQAIQPKVMLRRRKQAGYIYPSALVT</sequence>
<reference evidence="2 4" key="1">
    <citation type="journal article" date="2016" name="Mol. Biol. Evol.">
        <title>Comparative Genomics of Early-Diverging Mushroom-Forming Fungi Provides Insights into the Origins of Lignocellulose Decay Capabilities.</title>
        <authorList>
            <person name="Nagy L.G."/>
            <person name="Riley R."/>
            <person name="Tritt A."/>
            <person name="Adam C."/>
            <person name="Daum C."/>
            <person name="Floudas D."/>
            <person name="Sun H."/>
            <person name="Yadav J.S."/>
            <person name="Pangilinan J."/>
            <person name="Larsson K.H."/>
            <person name="Matsuura K."/>
            <person name="Barry K."/>
            <person name="Labutti K."/>
            <person name="Kuo R."/>
            <person name="Ohm R.A."/>
            <person name="Bhattacharya S.S."/>
            <person name="Shirouzu T."/>
            <person name="Yoshinaga Y."/>
            <person name="Martin F.M."/>
            <person name="Grigoriev I.V."/>
            <person name="Hibbett D.S."/>
        </authorList>
    </citation>
    <scope>NUCLEOTIDE SEQUENCE [LARGE SCALE GENOMIC DNA]</scope>
    <source>
        <strain evidence="2 4">CBS 109695</strain>
    </source>
</reference>
<organism evidence="2 4">
    <name type="scientific">Athelia psychrophila</name>
    <dbReference type="NCBI Taxonomy" id="1759441"/>
    <lineage>
        <taxon>Eukaryota</taxon>
        <taxon>Fungi</taxon>
        <taxon>Dikarya</taxon>
        <taxon>Basidiomycota</taxon>
        <taxon>Agaricomycotina</taxon>
        <taxon>Agaricomycetes</taxon>
        <taxon>Agaricomycetidae</taxon>
        <taxon>Atheliales</taxon>
        <taxon>Atheliaceae</taxon>
        <taxon>Athelia</taxon>
    </lineage>
</organism>
<keyword evidence="1" id="KW-1133">Transmembrane helix</keyword>